<dbReference type="PROSITE" id="PS51819">
    <property type="entry name" value="VOC"/>
    <property type="match status" value="1"/>
</dbReference>
<dbReference type="Gene3D" id="3.10.180.10">
    <property type="entry name" value="2,3-Dihydroxybiphenyl 1,2-Dioxygenase, domain 1"/>
    <property type="match status" value="1"/>
</dbReference>
<organism evidence="2 3">
    <name type="scientific">Danxiaibacter flavus</name>
    <dbReference type="NCBI Taxonomy" id="3049108"/>
    <lineage>
        <taxon>Bacteria</taxon>
        <taxon>Pseudomonadati</taxon>
        <taxon>Bacteroidota</taxon>
        <taxon>Chitinophagia</taxon>
        <taxon>Chitinophagales</taxon>
        <taxon>Chitinophagaceae</taxon>
        <taxon>Danxiaibacter</taxon>
    </lineage>
</organism>
<reference evidence="2 3" key="1">
    <citation type="submission" date="2023-07" db="EMBL/GenBank/DDBJ databases">
        <authorList>
            <person name="Lian W.-H."/>
        </authorList>
    </citation>
    <scope>NUCLEOTIDE SEQUENCE [LARGE SCALE GENOMIC DNA]</scope>
    <source>
        <strain evidence="2 3">SYSU DXS3180</strain>
    </source>
</reference>
<dbReference type="InterPro" id="IPR029068">
    <property type="entry name" value="Glyas_Bleomycin-R_OHBP_Dase"/>
</dbReference>
<proteinExistence type="predicted"/>
<dbReference type="CDD" id="cd06587">
    <property type="entry name" value="VOC"/>
    <property type="match status" value="1"/>
</dbReference>
<sequence>MAQNKCLFNHGIDTVIIRVSDIKEARKWYCDVLGLTPVWDDPVEDLVVFETGGMTSLTIWQSDQPIKVDKKTGSYPIFKTTEIEKAYQQLKDKGVNVDELVDETLLKYFFFYDGDGNILEACQVEQ</sequence>
<accession>A0ABV3ZB39</accession>
<evidence type="ECO:0000313" key="3">
    <source>
        <dbReference type="Proteomes" id="UP001560573"/>
    </source>
</evidence>
<dbReference type="InterPro" id="IPR037523">
    <property type="entry name" value="VOC_core"/>
</dbReference>
<evidence type="ECO:0000259" key="1">
    <source>
        <dbReference type="PROSITE" id="PS51819"/>
    </source>
</evidence>
<feature type="domain" description="VOC" evidence="1">
    <location>
        <begin position="11"/>
        <end position="124"/>
    </location>
</feature>
<dbReference type="SUPFAM" id="SSF54593">
    <property type="entry name" value="Glyoxalase/Bleomycin resistance protein/Dihydroxybiphenyl dioxygenase"/>
    <property type="match status" value="1"/>
</dbReference>
<dbReference type="InterPro" id="IPR004360">
    <property type="entry name" value="Glyas_Fos-R_dOase_dom"/>
</dbReference>
<dbReference type="RefSeq" id="WP_369328111.1">
    <property type="nucleotide sequence ID" value="NZ_JAULBC010000001.1"/>
</dbReference>
<dbReference type="EMBL" id="JAULBC010000001">
    <property type="protein sequence ID" value="MEX6686715.1"/>
    <property type="molecule type" value="Genomic_DNA"/>
</dbReference>
<name>A0ABV3ZB39_9BACT</name>
<gene>
    <name evidence="2" type="ORF">QTN47_04375</name>
</gene>
<protein>
    <submittedName>
        <fullName evidence="2">VOC family protein</fullName>
    </submittedName>
</protein>
<evidence type="ECO:0000313" key="2">
    <source>
        <dbReference type="EMBL" id="MEX6686715.1"/>
    </source>
</evidence>
<keyword evidence="3" id="KW-1185">Reference proteome</keyword>
<dbReference type="Proteomes" id="UP001560573">
    <property type="component" value="Unassembled WGS sequence"/>
</dbReference>
<dbReference type="Pfam" id="PF00903">
    <property type="entry name" value="Glyoxalase"/>
    <property type="match status" value="1"/>
</dbReference>
<comment type="caution">
    <text evidence="2">The sequence shown here is derived from an EMBL/GenBank/DDBJ whole genome shotgun (WGS) entry which is preliminary data.</text>
</comment>